<protein>
    <submittedName>
        <fullName evidence="2">Uncharacterized protein</fullName>
    </submittedName>
</protein>
<organism evidence="2 3">
    <name type="scientific">Durusdinium trenchii</name>
    <dbReference type="NCBI Taxonomy" id="1381693"/>
    <lineage>
        <taxon>Eukaryota</taxon>
        <taxon>Sar</taxon>
        <taxon>Alveolata</taxon>
        <taxon>Dinophyceae</taxon>
        <taxon>Suessiales</taxon>
        <taxon>Symbiodiniaceae</taxon>
        <taxon>Durusdinium</taxon>
    </lineage>
</organism>
<evidence type="ECO:0000313" key="3">
    <source>
        <dbReference type="Proteomes" id="UP001642484"/>
    </source>
</evidence>
<dbReference type="EMBL" id="CAXAMN010021224">
    <property type="protein sequence ID" value="CAK9057335.1"/>
    <property type="molecule type" value="Genomic_DNA"/>
</dbReference>
<name>A0ABP0N503_9DINO</name>
<sequence>MTHCHKTELVPTQFISPDAPCVSRPQTRSLLIGSTGTKTPDPRIRDPSPKDSGLNGSCFCPFSHSASTASVRYDWRCRGFCFVLFRLILRGPAVFDVRIRLWPVWPARGRRTGTTRSREDRLEKVHDYTMKCQNMEEELVGPRPEWGHVADAAKLMENSVSARINKVVRSSGDLSAACDKVLHLIGSPTEKGVGAEVHGVVKSLDDASHRLHDLTFGHHEEEVTQAVLPLLDLPRLRSGRRRSDVVHGFL</sequence>
<accession>A0ABP0N503</accession>
<evidence type="ECO:0000313" key="2">
    <source>
        <dbReference type="EMBL" id="CAK9057335.1"/>
    </source>
</evidence>
<comment type="caution">
    <text evidence="2">The sequence shown here is derived from an EMBL/GenBank/DDBJ whole genome shotgun (WGS) entry which is preliminary data.</text>
</comment>
<feature type="compositionally biased region" description="Basic and acidic residues" evidence="1">
    <location>
        <begin position="40"/>
        <end position="49"/>
    </location>
</feature>
<dbReference type="Proteomes" id="UP001642484">
    <property type="component" value="Unassembled WGS sequence"/>
</dbReference>
<feature type="region of interest" description="Disordered" evidence="1">
    <location>
        <begin position="31"/>
        <end position="51"/>
    </location>
</feature>
<keyword evidence="3" id="KW-1185">Reference proteome</keyword>
<evidence type="ECO:0000256" key="1">
    <source>
        <dbReference type="SAM" id="MobiDB-lite"/>
    </source>
</evidence>
<proteinExistence type="predicted"/>
<gene>
    <name evidence="2" type="ORF">CCMP2556_LOCUS28295</name>
</gene>
<reference evidence="2 3" key="1">
    <citation type="submission" date="2024-02" db="EMBL/GenBank/DDBJ databases">
        <authorList>
            <person name="Chen Y."/>
            <person name="Shah S."/>
            <person name="Dougan E. K."/>
            <person name="Thang M."/>
            <person name="Chan C."/>
        </authorList>
    </citation>
    <scope>NUCLEOTIDE SEQUENCE [LARGE SCALE GENOMIC DNA]</scope>
</reference>